<organism evidence="2 3">
    <name type="scientific">Blattamonas nauphoetae</name>
    <dbReference type="NCBI Taxonomy" id="2049346"/>
    <lineage>
        <taxon>Eukaryota</taxon>
        <taxon>Metamonada</taxon>
        <taxon>Preaxostyla</taxon>
        <taxon>Oxymonadida</taxon>
        <taxon>Blattamonas</taxon>
    </lineage>
</organism>
<gene>
    <name evidence="2" type="ORF">BLNAU_5200</name>
</gene>
<comment type="caution">
    <text evidence="2">The sequence shown here is derived from an EMBL/GenBank/DDBJ whole genome shotgun (WGS) entry which is preliminary data.</text>
</comment>
<dbReference type="EMBL" id="JARBJD010000027">
    <property type="protein sequence ID" value="KAK2959711.1"/>
    <property type="molecule type" value="Genomic_DNA"/>
</dbReference>
<sequence>MFFLFGFLSATSFSTPNAHGDVPIAVDVQEVIYFTAGAVVKITYSEPGCVLENDYLRLTFTPADSSGPSKQYGNSVTKSEISGNTLVFRIGGFDQEDGLDWDVPYIISSYNHSKTKVDVQTNFPITFALPPLTMSYVVPTKDTYYLTFTLDEPSLYGYSFDITFSSKQNNVTVEGNVSPYSDSYTITLSIVDKVENSHDLEIGTTYTITAEGFHVSPSTITPADNYVLIGSSKLTPAEEGKKPDGAKDKVTLTLVNELFTASLPEDASKHLMLHEGKRTEVVADHTLDESDKFKWTPAAGSLAVEYVFNDCPIKAGSTVRATLEMTGEIKFENQDIEYAEGVKSVASVAAALLAVLAFVF</sequence>
<feature type="signal peptide" evidence="1">
    <location>
        <begin position="1"/>
        <end position="20"/>
    </location>
</feature>
<dbReference type="Proteomes" id="UP001281761">
    <property type="component" value="Unassembled WGS sequence"/>
</dbReference>
<reference evidence="2 3" key="1">
    <citation type="journal article" date="2022" name="bioRxiv">
        <title>Genomics of Preaxostyla Flagellates Illuminates Evolutionary Transitions and the Path Towards Mitochondrial Loss.</title>
        <authorList>
            <person name="Novak L.V.F."/>
            <person name="Treitli S.C."/>
            <person name="Pyrih J."/>
            <person name="Halakuc P."/>
            <person name="Pipaliya S.V."/>
            <person name="Vacek V."/>
            <person name="Brzon O."/>
            <person name="Soukal P."/>
            <person name="Eme L."/>
            <person name="Dacks J.B."/>
            <person name="Karnkowska A."/>
            <person name="Elias M."/>
            <person name="Hampl V."/>
        </authorList>
    </citation>
    <scope>NUCLEOTIDE SEQUENCE [LARGE SCALE GENOMIC DNA]</scope>
    <source>
        <strain evidence="2">NAU3</strain>
        <tissue evidence="2">Gut</tissue>
    </source>
</reference>
<protein>
    <submittedName>
        <fullName evidence="2">Uncharacterized protein</fullName>
    </submittedName>
</protein>
<proteinExistence type="predicted"/>
<evidence type="ECO:0000256" key="1">
    <source>
        <dbReference type="SAM" id="SignalP"/>
    </source>
</evidence>
<evidence type="ECO:0000313" key="3">
    <source>
        <dbReference type="Proteomes" id="UP001281761"/>
    </source>
</evidence>
<evidence type="ECO:0000313" key="2">
    <source>
        <dbReference type="EMBL" id="KAK2959711.1"/>
    </source>
</evidence>
<name>A0ABQ9Y7G5_9EUKA</name>
<keyword evidence="3" id="KW-1185">Reference proteome</keyword>
<accession>A0ABQ9Y7G5</accession>
<feature type="chain" id="PRO_5045239696" evidence="1">
    <location>
        <begin position="21"/>
        <end position="360"/>
    </location>
</feature>
<keyword evidence="1" id="KW-0732">Signal</keyword>